<keyword evidence="3" id="KW-1185">Reference proteome</keyword>
<protein>
    <submittedName>
        <fullName evidence="2">Alkaline phosphatase family protein</fullName>
    </submittedName>
</protein>
<dbReference type="CDD" id="cd16018">
    <property type="entry name" value="Enpp"/>
    <property type="match status" value="1"/>
</dbReference>
<proteinExistence type="predicted"/>
<evidence type="ECO:0000313" key="2">
    <source>
        <dbReference type="EMBL" id="MXO67177.1"/>
    </source>
</evidence>
<dbReference type="GO" id="GO:0016787">
    <property type="term" value="F:hydrolase activity"/>
    <property type="evidence" value="ECO:0007669"/>
    <property type="project" value="UniProtKB-ARBA"/>
</dbReference>
<feature type="signal peptide" evidence="1">
    <location>
        <begin position="1"/>
        <end position="26"/>
    </location>
</feature>
<keyword evidence="1" id="KW-0732">Signal</keyword>
<dbReference type="SUPFAM" id="SSF53649">
    <property type="entry name" value="Alkaline phosphatase-like"/>
    <property type="match status" value="1"/>
</dbReference>
<dbReference type="PANTHER" id="PTHR10151:SF120">
    <property type="entry name" value="BIS(5'-ADENOSYL)-TRIPHOSPHATASE"/>
    <property type="match status" value="1"/>
</dbReference>
<evidence type="ECO:0000256" key="1">
    <source>
        <dbReference type="SAM" id="SignalP"/>
    </source>
</evidence>
<accession>A0A6I4T8Q1</accession>
<evidence type="ECO:0000313" key="3">
    <source>
        <dbReference type="Proteomes" id="UP000438476"/>
    </source>
</evidence>
<dbReference type="InterPro" id="IPR017850">
    <property type="entry name" value="Alkaline_phosphatase_core_sf"/>
</dbReference>
<comment type="caution">
    <text evidence="2">The sequence shown here is derived from an EMBL/GenBank/DDBJ whole genome shotgun (WGS) entry which is preliminary data.</text>
</comment>
<dbReference type="Gene3D" id="3.30.1360.180">
    <property type="match status" value="1"/>
</dbReference>
<feature type="chain" id="PRO_5026195646" evidence="1">
    <location>
        <begin position="27"/>
        <end position="428"/>
    </location>
</feature>
<organism evidence="2 3">
    <name type="scientific">Altericroceibacterium endophyticum</name>
    <dbReference type="NCBI Taxonomy" id="1808508"/>
    <lineage>
        <taxon>Bacteria</taxon>
        <taxon>Pseudomonadati</taxon>
        <taxon>Pseudomonadota</taxon>
        <taxon>Alphaproteobacteria</taxon>
        <taxon>Sphingomonadales</taxon>
        <taxon>Erythrobacteraceae</taxon>
        <taxon>Altericroceibacterium</taxon>
    </lineage>
</organism>
<dbReference type="Gene3D" id="3.40.720.10">
    <property type="entry name" value="Alkaline Phosphatase, subunit A"/>
    <property type="match status" value="1"/>
</dbReference>
<dbReference type="AlphaFoldDB" id="A0A6I4T8Q1"/>
<dbReference type="EMBL" id="WTYT01000007">
    <property type="protein sequence ID" value="MXO67177.1"/>
    <property type="molecule type" value="Genomic_DNA"/>
</dbReference>
<dbReference type="OrthoDB" id="9771966at2"/>
<dbReference type="Proteomes" id="UP000438476">
    <property type="component" value="Unassembled WGS sequence"/>
</dbReference>
<gene>
    <name evidence="2" type="ORF">GRI91_15540</name>
</gene>
<name>A0A6I4T8Q1_9SPHN</name>
<dbReference type="Pfam" id="PF01663">
    <property type="entry name" value="Phosphodiest"/>
    <property type="match status" value="1"/>
</dbReference>
<sequence length="428" mass="46618">MICCKGAGMILSILAALLLTPMAPNAAAQPASDASTPQEYAPPVTILISIDGGRADYLDRGVTPALSALAEKGVTGPMHPSFPSKTFPNHWTLVTGLRPDEHGITANNMEDPRRPGERFSTATSDPFWWNEAMPVWVAAEQAGIRSAIMFWPGSNVAWGAAPDPADPDHMLEGTRPSDWQQFNQAVTNRQRVNAVLDWMRRPADIRPQFVALYFDTIDTAGHHFGPDDPRTTEALHALDAEIGRLVTELHTMGREANIVVVADHGMAAVSSDRVIALDTLLPAEDARIIEHGPYATLQPAPGHEQDVAAALGRPHEHMRCWPKERIPERFHYGHHRRIPAWLCLAKSGWSILPTAGRAEGGAHGYDPEDPEMAALFIASGPAIKAGTTVDAFDNIAVEPLLRRLIGLPQRREAKPGALTEVLKEADER</sequence>
<dbReference type="PANTHER" id="PTHR10151">
    <property type="entry name" value="ECTONUCLEOTIDE PYROPHOSPHATASE/PHOSPHODIESTERASE"/>
    <property type="match status" value="1"/>
</dbReference>
<reference evidence="2 3" key="1">
    <citation type="submission" date="2019-12" db="EMBL/GenBank/DDBJ databases">
        <title>Genomic-based taxomic classification of the family Erythrobacteraceae.</title>
        <authorList>
            <person name="Xu L."/>
        </authorList>
    </citation>
    <scope>NUCLEOTIDE SEQUENCE [LARGE SCALE GENOMIC DNA]</scope>
    <source>
        <strain evidence="2 3">LMG 29518</strain>
    </source>
</reference>
<dbReference type="InterPro" id="IPR002591">
    <property type="entry name" value="Phosphodiest/P_Trfase"/>
</dbReference>